<accession>A0ABQ0ALG0</accession>
<comment type="caution">
    <text evidence="1">The sequence shown here is derived from an EMBL/GenBank/DDBJ whole genome shotgun (WGS) entry which is preliminary data.</text>
</comment>
<dbReference type="EMBL" id="BAABWU010000007">
    <property type="protein sequence ID" value="GAA6196713.1"/>
    <property type="molecule type" value="Genomic_DNA"/>
</dbReference>
<protein>
    <submittedName>
        <fullName evidence="1">Uncharacterized protein</fullName>
    </submittedName>
</protein>
<name>A0ABQ0ALG0_9RHOB</name>
<reference evidence="1 2" key="1">
    <citation type="submission" date="2024-04" db="EMBL/GenBank/DDBJ databases">
        <title>Draft genome sequence of Pseudophaeobacter arcticus NBRC 116598.</title>
        <authorList>
            <person name="Miyakawa T."/>
            <person name="Kusuya Y."/>
            <person name="Miura T."/>
        </authorList>
    </citation>
    <scope>NUCLEOTIDE SEQUENCE [LARGE SCALE GENOMIC DNA]</scope>
    <source>
        <strain evidence="1 2">SU-CL00105</strain>
    </source>
</reference>
<gene>
    <name evidence="1" type="ORF">NBRC116598_21570</name>
</gene>
<proteinExistence type="predicted"/>
<sequence length="69" mass="7388">MQVIFGIPNSDIAGGEYTQHTGALWQVNAIGWHNGEMLNGSSGNASIFSTVKIDLGHGMASYFEVNFQA</sequence>
<organism evidence="1 2">
    <name type="scientific">Pseudophaeobacter arcticus</name>
    <dbReference type="NCBI Taxonomy" id="385492"/>
    <lineage>
        <taxon>Bacteria</taxon>
        <taxon>Pseudomonadati</taxon>
        <taxon>Pseudomonadota</taxon>
        <taxon>Alphaproteobacteria</taxon>
        <taxon>Rhodobacterales</taxon>
        <taxon>Paracoccaceae</taxon>
        <taxon>Pseudophaeobacter</taxon>
    </lineage>
</organism>
<evidence type="ECO:0000313" key="2">
    <source>
        <dbReference type="Proteomes" id="UP001441944"/>
    </source>
</evidence>
<evidence type="ECO:0000313" key="1">
    <source>
        <dbReference type="EMBL" id="GAA6196713.1"/>
    </source>
</evidence>
<dbReference type="Proteomes" id="UP001441944">
    <property type="component" value="Unassembled WGS sequence"/>
</dbReference>
<keyword evidence="2" id="KW-1185">Reference proteome</keyword>